<dbReference type="InterPro" id="IPR036452">
    <property type="entry name" value="Ribo_hydro-like"/>
</dbReference>
<name>A0A1H5PYK9_9ACTN</name>
<evidence type="ECO:0000313" key="5">
    <source>
        <dbReference type="Proteomes" id="UP000181980"/>
    </source>
</evidence>
<sequence>MTAAPSSLVIDTDIGSDVDDIVALATILGSPEIDLLGVTTVYGDPVQRARTARYVLRLAGRPDTPVAVGAGRSLAGRPLRSMRHESPPLREADDEEVDPAASASAFLTQAVARRPGTVAVLAIGPLTNLAAALRADPGFARDVHSIHVMGGSFAPPGGEYNMLCDPEAAAEVLGSGAPVVVTGLEITQRVRVDTGGIARIAAAGPLGAIISREMTRYAGLRDRTFVHPHDAVAAAGLLAPDLVATTAVRPVVEVDGPGAGHTRAAPDPAGSVRLVDDIDAEAVTALILDRVVRAGTH</sequence>
<dbReference type="Pfam" id="PF01156">
    <property type="entry name" value="IU_nuc_hydro"/>
    <property type="match status" value="1"/>
</dbReference>
<dbReference type="GO" id="GO:0006152">
    <property type="term" value="P:purine nucleoside catabolic process"/>
    <property type="evidence" value="ECO:0007669"/>
    <property type="project" value="TreeGrafter"/>
</dbReference>
<evidence type="ECO:0000259" key="3">
    <source>
        <dbReference type="Pfam" id="PF01156"/>
    </source>
</evidence>
<keyword evidence="1" id="KW-0378">Hydrolase</keyword>
<accession>A0A1H5PYK9</accession>
<evidence type="ECO:0000313" key="4">
    <source>
        <dbReference type="EMBL" id="SEF18097.1"/>
    </source>
</evidence>
<dbReference type="SUPFAM" id="SSF53590">
    <property type="entry name" value="Nucleoside hydrolase"/>
    <property type="match status" value="1"/>
</dbReference>
<gene>
    <name evidence="4" type="ORF">SAMN04488561_6220</name>
</gene>
<dbReference type="Gene3D" id="3.90.245.10">
    <property type="entry name" value="Ribonucleoside hydrolase-like"/>
    <property type="match status" value="1"/>
</dbReference>
<reference evidence="5" key="1">
    <citation type="submission" date="2016-10" db="EMBL/GenBank/DDBJ databases">
        <authorList>
            <person name="Varghese N."/>
            <person name="Submissions S."/>
        </authorList>
    </citation>
    <scope>NUCLEOTIDE SEQUENCE [LARGE SCALE GENOMIC DNA]</scope>
    <source>
        <strain evidence="5">DSM 45237</strain>
    </source>
</reference>
<dbReference type="GO" id="GO:0008477">
    <property type="term" value="F:purine nucleosidase activity"/>
    <property type="evidence" value="ECO:0007669"/>
    <property type="project" value="TreeGrafter"/>
</dbReference>
<dbReference type="PANTHER" id="PTHR12304:SF4">
    <property type="entry name" value="URIDINE NUCLEOSIDASE"/>
    <property type="match status" value="1"/>
</dbReference>
<keyword evidence="2" id="KW-0326">Glycosidase</keyword>
<dbReference type="EMBL" id="FNUC01000004">
    <property type="protein sequence ID" value="SEF18097.1"/>
    <property type="molecule type" value="Genomic_DNA"/>
</dbReference>
<dbReference type="AlphaFoldDB" id="A0A1H5PYK9"/>
<dbReference type="OrthoDB" id="9797882at2"/>
<evidence type="ECO:0000256" key="2">
    <source>
        <dbReference type="ARBA" id="ARBA00023295"/>
    </source>
</evidence>
<keyword evidence="5" id="KW-1185">Reference proteome</keyword>
<dbReference type="STRING" id="561176.SAMN04488561_6220"/>
<organism evidence="4 5">
    <name type="scientific">Jiangella alba</name>
    <dbReference type="NCBI Taxonomy" id="561176"/>
    <lineage>
        <taxon>Bacteria</taxon>
        <taxon>Bacillati</taxon>
        <taxon>Actinomycetota</taxon>
        <taxon>Actinomycetes</taxon>
        <taxon>Jiangellales</taxon>
        <taxon>Jiangellaceae</taxon>
        <taxon>Jiangella</taxon>
    </lineage>
</organism>
<evidence type="ECO:0000256" key="1">
    <source>
        <dbReference type="ARBA" id="ARBA00022801"/>
    </source>
</evidence>
<dbReference type="InterPro" id="IPR001910">
    <property type="entry name" value="Inosine/uridine_hydrolase_dom"/>
</dbReference>
<dbReference type="PANTHER" id="PTHR12304">
    <property type="entry name" value="INOSINE-URIDINE PREFERRING NUCLEOSIDE HYDROLASE"/>
    <property type="match status" value="1"/>
</dbReference>
<protein>
    <submittedName>
        <fullName evidence="4">Purine nucleosidase</fullName>
    </submittedName>
</protein>
<dbReference type="InterPro" id="IPR023186">
    <property type="entry name" value="IUNH"/>
</dbReference>
<dbReference type="Proteomes" id="UP000181980">
    <property type="component" value="Unassembled WGS sequence"/>
</dbReference>
<proteinExistence type="predicted"/>
<feature type="domain" description="Inosine/uridine-preferring nucleoside hydrolase" evidence="3">
    <location>
        <begin position="8"/>
        <end position="283"/>
    </location>
</feature>
<dbReference type="GO" id="GO:0005829">
    <property type="term" value="C:cytosol"/>
    <property type="evidence" value="ECO:0007669"/>
    <property type="project" value="TreeGrafter"/>
</dbReference>